<keyword evidence="4" id="KW-0479">Metal-binding</keyword>
<dbReference type="EMBL" id="VCQT01000038">
    <property type="protein sequence ID" value="TMW11909.1"/>
    <property type="molecule type" value="Genomic_DNA"/>
</dbReference>
<dbReference type="Pfam" id="PF19425">
    <property type="entry name" value="Csd3_N2"/>
    <property type="match status" value="1"/>
</dbReference>
<protein>
    <submittedName>
        <fullName evidence="12">Peptidase M23</fullName>
    </submittedName>
</protein>
<organism evidence="12 13">
    <name type="scientific">Alloalcanivorax gelatiniphagus</name>
    <dbReference type="NCBI Taxonomy" id="1194167"/>
    <lineage>
        <taxon>Bacteria</taxon>
        <taxon>Pseudomonadati</taxon>
        <taxon>Pseudomonadota</taxon>
        <taxon>Gammaproteobacteria</taxon>
        <taxon>Oceanospirillales</taxon>
        <taxon>Alcanivoracaceae</taxon>
        <taxon>Alloalcanivorax</taxon>
    </lineage>
</organism>
<dbReference type="InterPro" id="IPR016047">
    <property type="entry name" value="M23ase_b-sheet_dom"/>
</dbReference>
<evidence type="ECO:0000259" key="10">
    <source>
        <dbReference type="Pfam" id="PF04225"/>
    </source>
</evidence>
<dbReference type="PANTHER" id="PTHR21666:SF292">
    <property type="entry name" value="MUREIN DD-ENDOPEPTIDASE MEPM"/>
    <property type="match status" value="1"/>
</dbReference>
<evidence type="ECO:0000256" key="2">
    <source>
        <dbReference type="ARBA" id="ARBA00004196"/>
    </source>
</evidence>
<feature type="domain" description="Csd3-like second N-terminal" evidence="11">
    <location>
        <begin position="201"/>
        <end position="281"/>
    </location>
</feature>
<evidence type="ECO:0000259" key="9">
    <source>
        <dbReference type="Pfam" id="PF01551"/>
    </source>
</evidence>
<feature type="transmembrane region" description="Helical" evidence="8">
    <location>
        <begin position="12"/>
        <end position="33"/>
    </location>
</feature>
<dbReference type="InterPro" id="IPR011055">
    <property type="entry name" value="Dup_hybrid_motif"/>
</dbReference>
<feature type="domain" description="M23ase beta-sheet core" evidence="9">
    <location>
        <begin position="294"/>
        <end position="387"/>
    </location>
</feature>
<evidence type="ECO:0000313" key="13">
    <source>
        <dbReference type="Proteomes" id="UP000739180"/>
    </source>
</evidence>
<proteinExistence type="predicted"/>
<dbReference type="InterPro" id="IPR045834">
    <property type="entry name" value="Csd3_N2"/>
</dbReference>
<evidence type="ECO:0000313" key="12">
    <source>
        <dbReference type="EMBL" id="TMW11909.1"/>
    </source>
</evidence>
<evidence type="ECO:0000256" key="6">
    <source>
        <dbReference type="ARBA" id="ARBA00022833"/>
    </source>
</evidence>
<evidence type="ECO:0000256" key="8">
    <source>
        <dbReference type="SAM" id="Phobius"/>
    </source>
</evidence>
<dbReference type="InterPro" id="IPR007340">
    <property type="entry name" value="LysM_Opacity-associatedA"/>
</dbReference>
<keyword evidence="3" id="KW-0645">Protease</keyword>
<keyword evidence="8" id="KW-0812">Transmembrane</keyword>
<comment type="subcellular location">
    <subcellularLocation>
        <location evidence="2">Cell envelope</location>
    </subcellularLocation>
</comment>
<dbReference type="PANTHER" id="PTHR21666">
    <property type="entry name" value="PEPTIDASE-RELATED"/>
    <property type="match status" value="1"/>
</dbReference>
<dbReference type="Pfam" id="PF04225">
    <property type="entry name" value="LysM_OapA"/>
    <property type="match status" value="1"/>
</dbReference>
<keyword evidence="6" id="KW-0862">Zinc</keyword>
<sequence length="434" mass="48584">MPEISAKAPKRPPLGILLPPLLIALSVAFWWRYHPRPEPPPMTGQALLRLASDTDFHNLEPAPSPLPWEHYTIAPGDYLTHLWQEQWQLPAATLYRLIKTADHGELLNRLRPGQHLEWRADSDGKLLALRLWENEAKGYQWNLDQDSITARPLEKARSSQRVRITGVVKTSLGAALSVQPALAGAAGSVSAQLAELLPVGRQARHGDRFSVLVDVENLEGSERAYSAKLMGFEYQGARLRASAARFDDDRFYKPDGTSLLPSFWRHPFPDKLRYRISSPFNLHRHHPVTGRISPHYGTDFAMPVGTAVEAPADGVVRRVTRGLLAGNYVVLDHGNGYQTRYMHLSKVRVHTGDTVQQGQVIALSGNTGRSTGPHLHYELRMNGRPVNAMKVPLPTKGQLAKDELMRFRNQYAAYFDFPANPNDGTEVAHRDPEQ</sequence>
<keyword evidence="13" id="KW-1185">Reference proteome</keyword>
<keyword evidence="5" id="KW-0378">Hydrolase</keyword>
<evidence type="ECO:0000256" key="3">
    <source>
        <dbReference type="ARBA" id="ARBA00022670"/>
    </source>
</evidence>
<dbReference type="Proteomes" id="UP000739180">
    <property type="component" value="Unassembled WGS sequence"/>
</dbReference>
<comment type="caution">
    <text evidence="12">The sequence shown here is derived from an EMBL/GenBank/DDBJ whole genome shotgun (WGS) entry which is preliminary data.</text>
</comment>
<evidence type="ECO:0000256" key="4">
    <source>
        <dbReference type="ARBA" id="ARBA00022723"/>
    </source>
</evidence>
<dbReference type="SUPFAM" id="SSF51261">
    <property type="entry name" value="Duplicated hybrid motif"/>
    <property type="match status" value="1"/>
</dbReference>
<name>A0ABY2XKF5_9GAMM</name>
<dbReference type="CDD" id="cd12797">
    <property type="entry name" value="M23_peptidase"/>
    <property type="match status" value="1"/>
</dbReference>
<dbReference type="InterPro" id="IPR050570">
    <property type="entry name" value="Cell_wall_metabolism_enzyme"/>
</dbReference>
<dbReference type="Gene3D" id="2.70.70.10">
    <property type="entry name" value="Glucose Permease (Domain IIA)"/>
    <property type="match status" value="1"/>
</dbReference>
<keyword evidence="7" id="KW-0482">Metalloprotease</keyword>
<comment type="cofactor">
    <cofactor evidence="1">
        <name>Zn(2+)</name>
        <dbReference type="ChEBI" id="CHEBI:29105"/>
    </cofactor>
</comment>
<keyword evidence="8" id="KW-1133">Transmembrane helix</keyword>
<gene>
    <name evidence="12" type="ORF">FGS76_12850</name>
</gene>
<evidence type="ECO:0000256" key="5">
    <source>
        <dbReference type="ARBA" id="ARBA00022801"/>
    </source>
</evidence>
<evidence type="ECO:0000259" key="11">
    <source>
        <dbReference type="Pfam" id="PF19425"/>
    </source>
</evidence>
<dbReference type="Pfam" id="PF01551">
    <property type="entry name" value="Peptidase_M23"/>
    <property type="match status" value="1"/>
</dbReference>
<keyword evidence="8" id="KW-0472">Membrane</keyword>
<evidence type="ECO:0000256" key="1">
    <source>
        <dbReference type="ARBA" id="ARBA00001947"/>
    </source>
</evidence>
<feature type="domain" description="Opacity-associated protein A LysM-like" evidence="10">
    <location>
        <begin position="68"/>
        <end position="135"/>
    </location>
</feature>
<dbReference type="Gene3D" id="3.10.450.350">
    <property type="match status" value="2"/>
</dbReference>
<accession>A0ABY2XKF5</accession>
<reference evidence="12 13" key="1">
    <citation type="submission" date="2019-05" db="EMBL/GenBank/DDBJ databases">
        <title>Genome of Alcanivorax gelatiniphagus, an oil degrading marine bacteria.</title>
        <authorList>
            <person name="Kwon K.K."/>
        </authorList>
    </citation>
    <scope>NUCLEOTIDE SEQUENCE [LARGE SCALE GENOMIC DNA]</scope>
    <source>
        <strain evidence="12 13">MEBiC 08158</strain>
    </source>
</reference>
<evidence type="ECO:0000256" key="7">
    <source>
        <dbReference type="ARBA" id="ARBA00023049"/>
    </source>
</evidence>
<dbReference type="RefSeq" id="WP_138773054.1">
    <property type="nucleotide sequence ID" value="NZ_JBHSSX010000016.1"/>
</dbReference>